<sequence length="167" mass="19264">MLIKLHDRFKNYLNLSHEADDAILATCFNPFFKMRWIPKGLTEADKERIQLLCINAAKQINIPNNEISTSDISDNEESFLIFMSPNRSNAVTDSSTSVELQILQFFNDKNKSFTCLNNYPVVKQLFINYNTNICSSAPVERLFSFADFIMAPSRSRLSDEQFEKLVF</sequence>
<protein>
    <recommendedName>
        <fullName evidence="3">HAT C-terminal dimerisation domain-containing protein</fullName>
    </recommendedName>
</protein>
<evidence type="ECO:0008006" key="3">
    <source>
        <dbReference type="Google" id="ProtNLM"/>
    </source>
</evidence>
<organism evidence="1 2">
    <name type="scientific">Macrosiphum euphorbiae</name>
    <name type="common">potato aphid</name>
    <dbReference type="NCBI Taxonomy" id="13131"/>
    <lineage>
        <taxon>Eukaryota</taxon>
        <taxon>Metazoa</taxon>
        <taxon>Ecdysozoa</taxon>
        <taxon>Arthropoda</taxon>
        <taxon>Hexapoda</taxon>
        <taxon>Insecta</taxon>
        <taxon>Pterygota</taxon>
        <taxon>Neoptera</taxon>
        <taxon>Paraneoptera</taxon>
        <taxon>Hemiptera</taxon>
        <taxon>Sternorrhyncha</taxon>
        <taxon>Aphidomorpha</taxon>
        <taxon>Aphidoidea</taxon>
        <taxon>Aphididae</taxon>
        <taxon>Macrosiphini</taxon>
        <taxon>Macrosiphum</taxon>
    </lineage>
</organism>
<evidence type="ECO:0000313" key="2">
    <source>
        <dbReference type="Proteomes" id="UP001160148"/>
    </source>
</evidence>
<dbReference type="AlphaFoldDB" id="A0AAV0Y2P8"/>
<comment type="caution">
    <text evidence="1">The sequence shown here is derived from an EMBL/GenBank/DDBJ whole genome shotgun (WGS) entry which is preliminary data.</text>
</comment>
<dbReference type="InterPro" id="IPR012337">
    <property type="entry name" value="RNaseH-like_sf"/>
</dbReference>
<accession>A0AAV0Y2P8</accession>
<dbReference type="EMBL" id="CARXXK010001284">
    <property type="protein sequence ID" value="CAI6375199.1"/>
    <property type="molecule type" value="Genomic_DNA"/>
</dbReference>
<gene>
    <name evidence="1" type="ORF">MEUPH1_LOCUS28729</name>
</gene>
<evidence type="ECO:0000313" key="1">
    <source>
        <dbReference type="EMBL" id="CAI6375199.1"/>
    </source>
</evidence>
<name>A0AAV0Y2P8_9HEMI</name>
<keyword evidence="2" id="KW-1185">Reference proteome</keyword>
<dbReference type="Proteomes" id="UP001160148">
    <property type="component" value="Unassembled WGS sequence"/>
</dbReference>
<reference evidence="1 2" key="1">
    <citation type="submission" date="2023-01" db="EMBL/GenBank/DDBJ databases">
        <authorList>
            <person name="Whitehead M."/>
        </authorList>
    </citation>
    <scope>NUCLEOTIDE SEQUENCE [LARGE SCALE GENOMIC DNA]</scope>
</reference>
<dbReference type="SUPFAM" id="SSF53098">
    <property type="entry name" value="Ribonuclease H-like"/>
    <property type="match status" value="1"/>
</dbReference>
<proteinExistence type="predicted"/>